<dbReference type="InterPro" id="IPR014752">
    <property type="entry name" value="Arrestin-like_C"/>
</dbReference>
<proteinExistence type="predicted"/>
<sequence length="426" mass="48020">MSIGTLFTNIVLSEPGKTHCGNHDPVLGHISVRYSAWQNNQSAELFGPLKVSVFLHGRAKTKIWKSNGQTTSIYRGRAPLFSQKVLVYDDSFRAQPGEEAVFPFSLNFPEVTDAMVIDEFDEDSRFLTQPNHPLPPSFQSSYRGFAHRYEAFVEYRVGVDVVMPQLPVRVSKLLEPVVQYERPRTPEPVTRRPCDWRGYVSVKNELLLPESDRPSGFKQKTKALLGAGNFPTYAFDWVCLAPKDIHLGQPVCFEVQIKPRAHECTATLVPDVRLKYFLIEIMAHTQVRAHRQIFRSPESEGNYRICQMAGAIDNREPFSKANEYTKVVNTEALGSGRTGTLSSSFATYNISQTHTIKISFAFEITDKIKHTDREYAIMVHPPLQTAPPPTTAVAGPSEPQNTQDVESDLPRYDPLPSYEQVLTSNN</sequence>
<accession>A0A553HVW7</accession>
<organism evidence="2 3">
    <name type="scientific">Xylaria flabelliformis</name>
    <dbReference type="NCBI Taxonomy" id="2512241"/>
    <lineage>
        <taxon>Eukaryota</taxon>
        <taxon>Fungi</taxon>
        <taxon>Dikarya</taxon>
        <taxon>Ascomycota</taxon>
        <taxon>Pezizomycotina</taxon>
        <taxon>Sordariomycetes</taxon>
        <taxon>Xylariomycetidae</taxon>
        <taxon>Xylariales</taxon>
        <taxon>Xylariaceae</taxon>
        <taxon>Xylaria</taxon>
    </lineage>
</organism>
<dbReference type="OrthoDB" id="2333384at2759"/>
<dbReference type="Proteomes" id="UP000319160">
    <property type="component" value="Unassembled WGS sequence"/>
</dbReference>
<reference evidence="3" key="1">
    <citation type="submission" date="2019-06" db="EMBL/GenBank/DDBJ databases">
        <title>Draft genome sequence of the griseofulvin-producing fungus Xylaria cubensis strain G536.</title>
        <authorList>
            <person name="Mead M.E."/>
            <person name="Raja H.A."/>
            <person name="Steenwyk J.L."/>
            <person name="Knowles S.L."/>
            <person name="Oberlies N.H."/>
            <person name="Rokas A."/>
        </authorList>
    </citation>
    <scope>NUCLEOTIDE SEQUENCE [LARGE SCALE GENOMIC DNA]</scope>
    <source>
        <strain evidence="3">G536</strain>
    </source>
</reference>
<dbReference type="EMBL" id="VFLP01000039">
    <property type="protein sequence ID" value="TRX92088.1"/>
    <property type="molecule type" value="Genomic_DNA"/>
</dbReference>
<keyword evidence="3" id="KW-1185">Reference proteome</keyword>
<dbReference type="Gene3D" id="2.60.40.640">
    <property type="match status" value="1"/>
</dbReference>
<dbReference type="AlphaFoldDB" id="A0A553HVW7"/>
<gene>
    <name evidence="2" type="ORF">FHL15_006955</name>
</gene>
<feature type="region of interest" description="Disordered" evidence="1">
    <location>
        <begin position="381"/>
        <end position="426"/>
    </location>
</feature>
<evidence type="ECO:0000313" key="3">
    <source>
        <dbReference type="Proteomes" id="UP000319160"/>
    </source>
</evidence>
<name>A0A553HVW7_9PEZI</name>
<comment type="caution">
    <text evidence="2">The sequence shown here is derived from an EMBL/GenBank/DDBJ whole genome shotgun (WGS) entry which is preliminary data.</text>
</comment>
<evidence type="ECO:0008006" key="4">
    <source>
        <dbReference type="Google" id="ProtNLM"/>
    </source>
</evidence>
<evidence type="ECO:0000256" key="1">
    <source>
        <dbReference type="SAM" id="MobiDB-lite"/>
    </source>
</evidence>
<evidence type="ECO:0000313" key="2">
    <source>
        <dbReference type="EMBL" id="TRX92088.1"/>
    </source>
</evidence>
<protein>
    <recommendedName>
        <fullName evidence="4">Arrestin-like N-terminal domain-containing protein</fullName>
    </recommendedName>
</protein>